<dbReference type="Pfam" id="PF19795">
    <property type="entry name" value="DUF6279"/>
    <property type="match status" value="1"/>
</dbReference>
<sequence length="302" mass="34207">MDQYGHLSKVHSIRTAALLLVTVLFISGCSSTRLAYRYADWGIVWWVEDFISLSQAQEQRLNADIERLKQWHCSTELPRYRAWLNNIDNDLVSGKPNPEAVSRLQDQLVSFFPPLMQSITPVAISLLSSLSDEQVRELAGNMEENHKKLKEEFLAGDAESIAQARAERTMERAERWLGNLNDSQQAIINIWSESRTGQTKIWLEGRRNWQKALLVALENRREAAFEHEISELINNPEAGRGDAYAQRTDEGMAAMSSLIQDLLQASQPSQRDHLAQRTSELNGDFKALTCKPGSEVAVQSNQ</sequence>
<protein>
    <submittedName>
        <fullName evidence="1">DUF3549 domain-containing protein</fullName>
    </submittedName>
</protein>
<reference evidence="1 2" key="1">
    <citation type="submission" date="2021-05" db="EMBL/GenBank/DDBJ databases">
        <title>Draft genomes of bacteria isolated from model marine particles.</title>
        <authorList>
            <person name="Datta M.S."/>
            <person name="Schwartzman J.A."/>
            <person name="Enke T.N."/>
            <person name="Saavedra J."/>
            <person name="Cermak N."/>
            <person name="Cordero O.X."/>
        </authorList>
    </citation>
    <scope>NUCLEOTIDE SEQUENCE [LARGE SCALE GENOMIC DNA]</scope>
    <source>
        <strain evidence="1 2">D2M19</strain>
    </source>
</reference>
<proteinExistence type="predicted"/>
<dbReference type="PIRSF" id="PIRSF028200">
    <property type="entry name" value="UCP028200"/>
    <property type="match status" value="1"/>
</dbReference>
<evidence type="ECO:0000313" key="2">
    <source>
        <dbReference type="Proteomes" id="UP000753376"/>
    </source>
</evidence>
<gene>
    <name evidence="1" type="ORF">KO508_17510</name>
</gene>
<keyword evidence="2" id="KW-1185">Reference proteome</keyword>
<comment type="caution">
    <text evidence="1">The sequence shown here is derived from an EMBL/GenBank/DDBJ whole genome shotgun (WGS) entry which is preliminary data.</text>
</comment>
<dbReference type="EMBL" id="JAHKPV010000021">
    <property type="protein sequence ID" value="MBU2875798.1"/>
    <property type="molecule type" value="Genomic_DNA"/>
</dbReference>
<accession>A0ABS6AF14</accession>
<dbReference type="Proteomes" id="UP000753376">
    <property type="component" value="Unassembled WGS sequence"/>
</dbReference>
<name>A0ABS6AF14_9GAMM</name>
<dbReference type="InterPro" id="IPR016875">
    <property type="entry name" value="UCP028200"/>
</dbReference>
<organism evidence="1 2">
    <name type="scientific">Marinobacter salexigens</name>
    <dbReference type="NCBI Taxonomy" id="1925763"/>
    <lineage>
        <taxon>Bacteria</taxon>
        <taxon>Pseudomonadati</taxon>
        <taxon>Pseudomonadota</taxon>
        <taxon>Gammaproteobacteria</taxon>
        <taxon>Pseudomonadales</taxon>
        <taxon>Marinobacteraceae</taxon>
        <taxon>Marinobacter</taxon>
    </lineage>
</organism>
<evidence type="ECO:0000313" key="1">
    <source>
        <dbReference type="EMBL" id="MBU2875798.1"/>
    </source>
</evidence>